<proteinExistence type="predicted"/>
<protein>
    <submittedName>
        <fullName evidence="1">Uncharacterized protein</fullName>
    </submittedName>
</protein>
<organism evidence="1">
    <name type="scientific">Tanacetum cinerariifolium</name>
    <name type="common">Dalmatian daisy</name>
    <name type="synonym">Chrysanthemum cinerariifolium</name>
    <dbReference type="NCBI Taxonomy" id="118510"/>
    <lineage>
        <taxon>Eukaryota</taxon>
        <taxon>Viridiplantae</taxon>
        <taxon>Streptophyta</taxon>
        <taxon>Embryophyta</taxon>
        <taxon>Tracheophyta</taxon>
        <taxon>Spermatophyta</taxon>
        <taxon>Magnoliopsida</taxon>
        <taxon>eudicotyledons</taxon>
        <taxon>Gunneridae</taxon>
        <taxon>Pentapetalae</taxon>
        <taxon>asterids</taxon>
        <taxon>campanulids</taxon>
        <taxon>Asterales</taxon>
        <taxon>Asteraceae</taxon>
        <taxon>Asteroideae</taxon>
        <taxon>Anthemideae</taxon>
        <taxon>Anthemidinae</taxon>
        <taxon>Tanacetum</taxon>
    </lineage>
</organism>
<accession>A0A6L2LZP8</accession>
<evidence type="ECO:0000313" key="1">
    <source>
        <dbReference type="EMBL" id="GEU67266.1"/>
    </source>
</evidence>
<dbReference type="AlphaFoldDB" id="A0A6L2LZP8"/>
<sequence length="81" mass="9203">MMLIGPWLVVTLSSFSFKTRSRRGMLMARCTKSLGAMLKRMIVSVPTPYSARLLGFNSDEEPIIEVDDIGYQMDTTLQVYH</sequence>
<comment type="caution">
    <text evidence="1">The sequence shown here is derived from an EMBL/GenBank/DDBJ whole genome shotgun (WGS) entry which is preliminary data.</text>
</comment>
<name>A0A6L2LZP8_TANCI</name>
<gene>
    <name evidence="1" type="ORF">Tci_039244</name>
</gene>
<dbReference type="EMBL" id="BKCJ010005533">
    <property type="protein sequence ID" value="GEU67266.1"/>
    <property type="molecule type" value="Genomic_DNA"/>
</dbReference>
<reference evidence="1" key="1">
    <citation type="journal article" date="2019" name="Sci. Rep.">
        <title>Draft genome of Tanacetum cinerariifolium, the natural source of mosquito coil.</title>
        <authorList>
            <person name="Yamashiro T."/>
            <person name="Shiraishi A."/>
            <person name="Satake H."/>
            <person name="Nakayama K."/>
        </authorList>
    </citation>
    <scope>NUCLEOTIDE SEQUENCE</scope>
</reference>